<dbReference type="SMART" id="SM00672">
    <property type="entry name" value="CAP10"/>
    <property type="match status" value="1"/>
</dbReference>
<evidence type="ECO:0000256" key="1">
    <source>
        <dbReference type="SAM" id="MobiDB-lite"/>
    </source>
</evidence>
<evidence type="ECO:0000259" key="3">
    <source>
        <dbReference type="SMART" id="SM00672"/>
    </source>
</evidence>
<keyword evidence="4" id="KW-0808">Transferase</keyword>
<sequence>MHSSALRHRPLRRPTCILVVLCLVASVGRLMHDLGQAPGIAFRYAVGTDRAASTVTHTVWGTRTVTRAALPTSLNPQAPPSKPKRKSKPKPPKQDLLGAHSYDPSGLLVVNPLGGHPIPELIHRAEAAWAAKLARASTTLRQAVAEYTRRYARPPPKGFDMWWAYTAVHDVRLPDEYDQIDRDLAPFYGVAPTDLQEALRALEAHEHFYTIGKNGDGYSGLEMLNYTLPQDALAAPGFEIIELMREVEAELPPFRAAFNPYDGPNLVLDYELRQQALDAARKGTYIDSANPPPAKVHGWLAACPPHSRARLDADSGKIPPPFDDNRPNLELPSVPGGEEGPKTFIHDPLLSTDPCVHPTLLRSHGAYVAAGTGPDSRRMLVPQFSYSVTPLHTDVRIASPLNWFTDDLPAEGRPPPLGLSWAERVDVRLQWRGRNTGIWHATDSRWREAHRVRLAALGAGMGSVNVSVLDPGAPFDDLFGRRVGFREQGLGGEGPDELDFDDHDGQRPRGGRTPVGAPLPVPRARIVPALLDIAFAGPPINCEPTQCAVLDEMFEWQKLRHYTNAVLDKYVIDVDGNGWSSRFKRLMNSGSLIFKATTYPEWFTDRLAPWVHYVPIQNSYTDLLDALVFFRAHDEAGARIAAAGREWSRRYWRTEDLTAYMYRLFLEYARVMSTDRATMSFEMWADERQDAVRERALKARWERKRRNAGEPDDE</sequence>
<feature type="region of interest" description="Disordered" evidence="1">
    <location>
        <begin position="490"/>
        <end position="518"/>
    </location>
</feature>
<organism evidence="4 5">
    <name type="scientific">Mycena albidolilacea</name>
    <dbReference type="NCBI Taxonomy" id="1033008"/>
    <lineage>
        <taxon>Eukaryota</taxon>
        <taxon>Fungi</taxon>
        <taxon>Dikarya</taxon>
        <taxon>Basidiomycota</taxon>
        <taxon>Agaricomycotina</taxon>
        <taxon>Agaricomycetes</taxon>
        <taxon>Agaricomycetidae</taxon>
        <taxon>Agaricales</taxon>
        <taxon>Marasmiineae</taxon>
        <taxon>Mycenaceae</taxon>
        <taxon>Mycena</taxon>
    </lineage>
</organism>
<dbReference type="PANTHER" id="PTHR12203">
    <property type="entry name" value="KDEL LYS-ASP-GLU-LEU CONTAINING - RELATED"/>
    <property type="match status" value="1"/>
</dbReference>
<evidence type="ECO:0000256" key="2">
    <source>
        <dbReference type="SAM" id="SignalP"/>
    </source>
</evidence>
<feature type="region of interest" description="Disordered" evidence="1">
    <location>
        <begin position="66"/>
        <end position="97"/>
    </location>
</feature>
<dbReference type="PANTHER" id="PTHR12203:SF118">
    <property type="entry name" value="BETA-1,2-XYLOSYLTRANSFERASE 1"/>
    <property type="match status" value="1"/>
</dbReference>
<feature type="chain" id="PRO_5042214241" evidence="2">
    <location>
        <begin position="31"/>
        <end position="714"/>
    </location>
</feature>
<reference evidence="4" key="1">
    <citation type="submission" date="2023-03" db="EMBL/GenBank/DDBJ databases">
        <title>Massive genome expansion in bonnet fungi (Mycena s.s.) driven by repeated elements and novel gene families across ecological guilds.</title>
        <authorList>
            <consortium name="Lawrence Berkeley National Laboratory"/>
            <person name="Harder C.B."/>
            <person name="Miyauchi S."/>
            <person name="Viragh M."/>
            <person name="Kuo A."/>
            <person name="Thoen E."/>
            <person name="Andreopoulos B."/>
            <person name="Lu D."/>
            <person name="Skrede I."/>
            <person name="Drula E."/>
            <person name="Henrissat B."/>
            <person name="Morin E."/>
            <person name="Kohler A."/>
            <person name="Barry K."/>
            <person name="LaButti K."/>
            <person name="Morin E."/>
            <person name="Salamov A."/>
            <person name="Lipzen A."/>
            <person name="Mereny Z."/>
            <person name="Hegedus B."/>
            <person name="Baldrian P."/>
            <person name="Stursova M."/>
            <person name="Weitz H."/>
            <person name="Taylor A."/>
            <person name="Grigoriev I.V."/>
            <person name="Nagy L.G."/>
            <person name="Martin F."/>
            <person name="Kauserud H."/>
        </authorList>
    </citation>
    <scope>NUCLEOTIDE SEQUENCE</scope>
    <source>
        <strain evidence="4">CBHHK002</strain>
    </source>
</reference>
<feature type="signal peptide" evidence="2">
    <location>
        <begin position="1"/>
        <end position="30"/>
    </location>
</feature>
<comment type="caution">
    <text evidence="4">The sequence shown here is derived from an EMBL/GenBank/DDBJ whole genome shotgun (WGS) entry which is preliminary data.</text>
</comment>
<protein>
    <submittedName>
        <fullName evidence="4">Glycosyl transferase family 90-domain-containing protein</fullName>
    </submittedName>
</protein>
<feature type="compositionally biased region" description="Basic residues" evidence="1">
    <location>
        <begin position="82"/>
        <end position="91"/>
    </location>
</feature>
<name>A0AAD7A1X9_9AGAR</name>
<dbReference type="EMBL" id="JARIHO010000018">
    <property type="protein sequence ID" value="KAJ7347906.1"/>
    <property type="molecule type" value="Genomic_DNA"/>
</dbReference>
<feature type="domain" description="Glycosyl transferase CAP10" evidence="3">
    <location>
        <begin position="466"/>
        <end position="675"/>
    </location>
</feature>
<dbReference type="Proteomes" id="UP001218218">
    <property type="component" value="Unassembled WGS sequence"/>
</dbReference>
<dbReference type="AlphaFoldDB" id="A0AAD7A1X9"/>
<accession>A0AAD7A1X9</accession>
<dbReference type="GO" id="GO:0016740">
    <property type="term" value="F:transferase activity"/>
    <property type="evidence" value="ECO:0007669"/>
    <property type="project" value="UniProtKB-KW"/>
</dbReference>
<dbReference type="InterPro" id="IPR051091">
    <property type="entry name" value="O-Glucosyltr/Glycosyltrsf_90"/>
</dbReference>
<dbReference type="Pfam" id="PF05686">
    <property type="entry name" value="Glyco_transf_90"/>
    <property type="match status" value="1"/>
</dbReference>
<dbReference type="InterPro" id="IPR006598">
    <property type="entry name" value="CAP10"/>
</dbReference>
<proteinExistence type="predicted"/>
<gene>
    <name evidence="4" type="ORF">DFH08DRAFT_936646</name>
</gene>
<keyword evidence="5" id="KW-1185">Reference proteome</keyword>
<keyword evidence="2" id="KW-0732">Signal</keyword>
<evidence type="ECO:0000313" key="5">
    <source>
        <dbReference type="Proteomes" id="UP001218218"/>
    </source>
</evidence>
<evidence type="ECO:0000313" key="4">
    <source>
        <dbReference type="EMBL" id="KAJ7347906.1"/>
    </source>
</evidence>